<dbReference type="KEGG" id="hce:HCW_04200"/>
<proteinExistence type="predicted"/>
<evidence type="ECO:0000313" key="2">
    <source>
        <dbReference type="Proteomes" id="UP000005010"/>
    </source>
</evidence>
<keyword evidence="2" id="KW-1185">Reference proteome</keyword>
<dbReference type="PATRIC" id="fig|182217.3.peg.897"/>
<dbReference type="STRING" id="182217.HCW_04200"/>
<protein>
    <submittedName>
        <fullName evidence="1">Uncharacterized protein</fullName>
    </submittedName>
</protein>
<dbReference type="Proteomes" id="UP000005010">
    <property type="component" value="Chromosome"/>
</dbReference>
<organism evidence="1 2">
    <name type="scientific">Helicobacter cetorum (strain ATCC BAA-429 / MIT 00-7128)</name>
    <dbReference type="NCBI Taxonomy" id="182217"/>
    <lineage>
        <taxon>Bacteria</taxon>
        <taxon>Pseudomonadati</taxon>
        <taxon>Campylobacterota</taxon>
        <taxon>Epsilonproteobacteria</taxon>
        <taxon>Campylobacterales</taxon>
        <taxon>Helicobacteraceae</taxon>
        <taxon>Helicobacter</taxon>
    </lineage>
</organism>
<sequence>MEEAPMKFIKLKDKTFALSVDFKSLTDYEKIVKIRKRAIEDLLKNLGIESGMYVPIHQEFTHLESQKSIIGIFFYLNNKDNNYTLILTPPKSLKIARKMLKNPTFLKYQRVFQE</sequence>
<accession>I0EME0</accession>
<dbReference type="AlphaFoldDB" id="I0EME0"/>
<dbReference type="HOGENOM" id="CLU_2117623_0_0_7"/>
<gene>
    <name evidence="1" type="ordered locus">HCW_04200</name>
</gene>
<dbReference type="EMBL" id="CP003479">
    <property type="protein sequence ID" value="AFI04109.1"/>
    <property type="molecule type" value="Genomic_DNA"/>
</dbReference>
<name>I0EME0_HELC0</name>
<evidence type="ECO:0000313" key="1">
    <source>
        <dbReference type="EMBL" id="AFI04109.1"/>
    </source>
</evidence>
<reference evidence="2" key="1">
    <citation type="submission" date="2012-04" db="EMBL/GenBank/DDBJ databases">
        <title>Complete genome sequence of Helicobacter cetorum strain MIT 00-7128.</title>
        <authorList>
            <person name="Kersulyte D."/>
            <person name="Berg D.E."/>
        </authorList>
    </citation>
    <scope>NUCLEOTIDE SEQUENCE [LARGE SCALE GENOMIC DNA]</scope>
    <source>
        <strain evidence="2">MIT 00-7128</strain>
    </source>
</reference>